<dbReference type="InterPro" id="IPR024399">
    <property type="entry name" value="DUF2628"/>
</dbReference>
<feature type="transmembrane region" description="Helical" evidence="1">
    <location>
        <begin position="53"/>
        <end position="73"/>
    </location>
</feature>
<keyword evidence="1" id="KW-1133">Transmembrane helix</keyword>
<accession>A0A858PXB6</accession>
<evidence type="ECO:0000313" key="3">
    <source>
        <dbReference type="Proteomes" id="UP000500930"/>
    </source>
</evidence>
<evidence type="ECO:0000313" key="2">
    <source>
        <dbReference type="EMBL" id="QJC27220.1"/>
    </source>
</evidence>
<proteinExistence type="predicted"/>
<keyword evidence="1" id="KW-0472">Membrane</keyword>
<evidence type="ECO:0000256" key="1">
    <source>
        <dbReference type="SAM" id="Phobius"/>
    </source>
</evidence>
<gene>
    <name evidence="2" type="ORF">ANPL_00495</name>
</gene>
<evidence type="ECO:0008006" key="4">
    <source>
        <dbReference type="Google" id="ProtNLM"/>
    </source>
</evidence>
<dbReference type="AlphaFoldDB" id="A0A858PXB6"/>
<organism evidence="2 3">
    <name type="scientific">Anaplasma platys</name>
    <dbReference type="NCBI Taxonomy" id="949"/>
    <lineage>
        <taxon>Bacteria</taxon>
        <taxon>Pseudomonadati</taxon>
        <taxon>Pseudomonadota</taxon>
        <taxon>Alphaproteobacteria</taxon>
        <taxon>Rickettsiales</taxon>
        <taxon>Anaplasmataceae</taxon>
        <taxon>Anaplasma</taxon>
    </lineage>
</organism>
<dbReference type="Proteomes" id="UP000500930">
    <property type="component" value="Chromosome"/>
</dbReference>
<dbReference type="Pfam" id="PF10947">
    <property type="entry name" value="DUF2628"/>
    <property type="match status" value="1"/>
</dbReference>
<dbReference type="KEGG" id="aplt:ANPL_00495"/>
<keyword evidence="1" id="KW-0812">Transmembrane</keyword>
<dbReference type="RefSeq" id="WP_236822841.1">
    <property type="nucleotide sequence ID" value="NZ_CP046391.1"/>
</dbReference>
<sequence>MNFFHVYTHASGKTVYVRDGFTMGAFLFTFFYSMCKGLWLMSALLFMASTATYMLHSSGVISLQFYLLAELTIKLYAGFSFNDWMKSRLERKSYGLADVLLANSVLHAKLRFMERNKKPDEIQVGDAPAEAHTTSTI</sequence>
<name>A0A858PXB6_9RICK</name>
<feature type="transmembrane region" description="Helical" evidence="1">
    <location>
        <begin position="20"/>
        <end position="41"/>
    </location>
</feature>
<keyword evidence="3" id="KW-1185">Reference proteome</keyword>
<reference evidence="2 3" key="1">
    <citation type="journal article" date="2020" name="Pathogens">
        <title>First Whole Genome Sequence of Anaplasma platys, an Obligate Intracellular Rickettsial Pathogen of Dogs.</title>
        <authorList>
            <person name="Llanes A."/>
            <person name="Rajeev S."/>
        </authorList>
    </citation>
    <scope>NUCLEOTIDE SEQUENCE [LARGE SCALE GENOMIC DNA]</scope>
    <source>
        <strain evidence="2 3">S3</strain>
    </source>
</reference>
<protein>
    <recommendedName>
        <fullName evidence="4">DUF2628 domain-containing protein</fullName>
    </recommendedName>
</protein>
<dbReference type="EMBL" id="CP046391">
    <property type="protein sequence ID" value="QJC27220.1"/>
    <property type="molecule type" value="Genomic_DNA"/>
</dbReference>